<dbReference type="Ensembl" id="ENSMFAT00000098965.1">
    <property type="protein sequence ID" value="ENSMFAP00000046337.1"/>
    <property type="gene ID" value="ENSMFAG00000060411.1"/>
</dbReference>
<dbReference type="GeneTree" id="ENSGT00940000153253"/>
<dbReference type="PANTHER" id="PTHR23193:SF20">
    <property type="entry name" value="POM121-LIKE PROTEIN 2"/>
    <property type="match status" value="1"/>
</dbReference>
<feature type="compositionally biased region" description="Polar residues" evidence="1">
    <location>
        <begin position="466"/>
        <end position="483"/>
    </location>
</feature>
<keyword evidence="3" id="KW-1185">Reference proteome</keyword>
<dbReference type="GO" id="GO:0006606">
    <property type="term" value="P:protein import into nucleus"/>
    <property type="evidence" value="ECO:0007669"/>
    <property type="project" value="TreeGrafter"/>
</dbReference>
<feature type="compositionally biased region" description="Polar residues" evidence="1">
    <location>
        <begin position="435"/>
        <end position="452"/>
    </location>
</feature>
<feature type="compositionally biased region" description="Polar residues" evidence="1">
    <location>
        <begin position="241"/>
        <end position="259"/>
    </location>
</feature>
<organism evidence="2 3">
    <name type="scientific">Macaca fascicularis</name>
    <name type="common">Crab-eating macaque</name>
    <name type="synonym">Cynomolgus monkey</name>
    <dbReference type="NCBI Taxonomy" id="9541"/>
    <lineage>
        <taxon>Eukaryota</taxon>
        <taxon>Metazoa</taxon>
        <taxon>Chordata</taxon>
        <taxon>Craniata</taxon>
        <taxon>Vertebrata</taxon>
        <taxon>Euteleostomi</taxon>
        <taxon>Mammalia</taxon>
        <taxon>Eutheria</taxon>
        <taxon>Euarchontoglires</taxon>
        <taxon>Primates</taxon>
        <taxon>Haplorrhini</taxon>
        <taxon>Catarrhini</taxon>
        <taxon>Cercopithecidae</taxon>
        <taxon>Cercopithecinae</taxon>
        <taxon>Macaca</taxon>
    </lineage>
</organism>
<evidence type="ECO:0000256" key="1">
    <source>
        <dbReference type="SAM" id="MobiDB-lite"/>
    </source>
</evidence>
<reference evidence="2 3" key="1">
    <citation type="submission" date="2013-03" db="EMBL/GenBank/DDBJ databases">
        <authorList>
            <person name="Warren W."/>
            <person name="Wilson R.K."/>
        </authorList>
    </citation>
    <scope>NUCLEOTIDE SEQUENCE</scope>
</reference>
<feature type="region of interest" description="Disordered" evidence="1">
    <location>
        <begin position="269"/>
        <end position="293"/>
    </location>
</feature>
<feature type="region of interest" description="Disordered" evidence="1">
    <location>
        <begin position="320"/>
        <end position="354"/>
    </location>
</feature>
<feature type="compositionally biased region" description="Polar residues" evidence="1">
    <location>
        <begin position="769"/>
        <end position="781"/>
    </location>
</feature>
<reference evidence="2" key="3">
    <citation type="submission" date="2025-09" db="UniProtKB">
        <authorList>
            <consortium name="Ensembl"/>
        </authorList>
    </citation>
    <scope>IDENTIFICATION</scope>
</reference>
<dbReference type="GO" id="GO:0005643">
    <property type="term" value="C:nuclear pore"/>
    <property type="evidence" value="ECO:0007669"/>
    <property type="project" value="TreeGrafter"/>
</dbReference>
<protein>
    <submittedName>
        <fullName evidence="2">POM121 transmembrane nucleoporin like 2</fullName>
    </submittedName>
</protein>
<dbReference type="PANTHER" id="PTHR23193">
    <property type="entry name" value="NUCLEAR PORE COMPLEX PROTEIN NUP"/>
    <property type="match status" value="1"/>
</dbReference>
<accession>A0A7N9CBI3</accession>
<feature type="region of interest" description="Disordered" evidence="1">
    <location>
        <begin position="769"/>
        <end position="812"/>
    </location>
</feature>
<feature type="compositionally biased region" description="Low complexity" evidence="1">
    <location>
        <begin position="271"/>
        <end position="288"/>
    </location>
</feature>
<feature type="compositionally biased region" description="Polar residues" evidence="1">
    <location>
        <begin position="337"/>
        <end position="351"/>
    </location>
</feature>
<dbReference type="GO" id="GO:0006405">
    <property type="term" value="P:RNA export from nucleus"/>
    <property type="evidence" value="ECO:0007669"/>
    <property type="project" value="TreeGrafter"/>
</dbReference>
<dbReference type="AlphaFoldDB" id="A0A7N9CBI3"/>
<evidence type="ECO:0000313" key="2">
    <source>
        <dbReference type="Ensembl" id="ENSMFAP00000046337.1"/>
    </source>
</evidence>
<dbReference type="InterPro" id="IPR026054">
    <property type="entry name" value="Nucleoporin"/>
</dbReference>
<feature type="region of interest" description="Disordered" evidence="1">
    <location>
        <begin position="147"/>
        <end position="177"/>
    </location>
</feature>
<evidence type="ECO:0000313" key="3">
    <source>
        <dbReference type="Proteomes" id="UP000233100"/>
    </source>
</evidence>
<dbReference type="Proteomes" id="UP000233100">
    <property type="component" value="Chromosome 4"/>
</dbReference>
<dbReference type="GO" id="GO:0017056">
    <property type="term" value="F:structural constituent of nuclear pore"/>
    <property type="evidence" value="ECO:0007669"/>
    <property type="project" value="TreeGrafter"/>
</dbReference>
<feature type="compositionally biased region" description="Polar residues" evidence="1">
    <location>
        <begin position="1025"/>
        <end position="1036"/>
    </location>
</feature>
<feature type="region of interest" description="Disordered" evidence="1">
    <location>
        <begin position="33"/>
        <end position="54"/>
    </location>
</feature>
<name>A0A7N9CBI3_MACFA</name>
<reference evidence="2" key="2">
    <citation type="submission" date="2025-08" db="UniProtKB">
        <authorList>
            <consortium name="Ensembl"/>
        </authorList>
    </citation>
    <scope>IDENTIFICATION</scope>
</reference>
<feature type="region of interest" description="Disordered" evidence="1">
    <location>
        <begin position="195"/>
        <end position="234"/>
    </location>
</feature>
<sequence length="1055" mass="112159">MSETSEAKTLLEATDPASYLLMGSFLSKLGLSPSSPAQVRADLPERPTKRRPTQPLHQVHRVQFVHRAHPAPRYRPVRRSPNLDPANPTTWLANEAWRRFPMKKSQNSTLGPLPSDWWETYLKRTIWSLRHPRPIWSPVTIKITPPDERVSPSTSPEDVIALAEPPPSEEPSDPCSKETVLRALRECRKGKGRLEEPLFPEGLDSKRRSPETRPSAFKPLMKNGTLTSFVPRPGPLKRSLHSWSSDHSLTKRPSCSSMSSLASIYRGGPLSSKRNAISSSYSSSRNFSDPWKRSIPSVSFETPEWPIKKKKIDHQPYSSVPLVSDFESSGASGSSGQQNQKIPQLPSSPENLLSEIPLPQLGYAVSDEDLTLGKKTELQRSNNAREDTTEVTTDPVPETWLAIQPSLSLTPPSSETDLTQGANPQLQNLTKMQKSLGPLTSPQSTGEVTSVAHSPLKTPSLPTPPGCSQSELLPDTSPDSKPTATFIVLTPTSPTSPVTDTIWLPSTFQADRSPMPPDPPAPPTIQSTLLGMVSSPTPHLSASAPPDATSAHLMLKPILGPLHNSEIGGSSYSKISVTAAASLSSSLSTQGTLTPTFKPIFGSIDPLKTMPMIAPFSSKQTPPPFTHASTHHFHGLVKATTVVMPTTLASTSKDSVFKAPLDFGVVNVTGAIGNTYSVPSTCDTFLLRTAQAFRADFTPATGFIFPPHHRPTIPTVHTVTIFTQVLSSAVQISPRSSTANFRSVGSPLPASALVSTNWPASSPSVSSLTPAITSPLGSSSRPPFPLSQGANPQPAFGATDGQKQGPSQPALTPSVSSSFLFGSSAVALPTPVPTPAQPAFISTTQSALGCLIPSASTSQTPASTWPGIGSIPAGFPISQASTTGFRIVIQTHQSGAFGSVFGSRAPRPFAFGGFVTPMDCDESGIRMTGPDMSSTSGAFSIGALPSGTTSTMIPYGKGWSQNTQGLPSHSTAFALGRASISARKTMAPIAQSTPVPGQAKAGSSVDFGMPFPPAQGSVGRGPFRSSASSFSMGTKSKTSKNREQGHSRRHHAYKK</sequence>
<proteinExistence type="predicted"/>
<feature type="region of interest" description="Disordered" evidence="1">
    <location>
        <begin position="988"/>
        <end position="1055"/>
    </location>
</feature>
<dbReference type="Pfam" id="PF15229">
    <property type="entry name" value="POM121"/>
    <property type="match status" value="1"/>
</dbReference>
<feature type="compositionally biased region" description="Polar residues" evidence="1">
    <location>
        <begin position="801"/>
        <end position="812"/>
    </location>
</feature>
<feature type="region of interest" description="Disordered" evidence="1">
    <location>
        <begin position="435"/>
        <end position="484"/>
    </location>
</feature>
<gene>
    <name evidence="2" type="primary">POM121L2</name>
</gene>
<dbReference type="GO" id="GO:0008139">
    <property type="term" value="F:nuclear localization sequence binding"/>
    <property type="evidence" value="ECO:0007669"/>
    <property type="project" value="TreeGrafter"/>
</dbReference>
<feature type="region of interest" description="Disordered" evidence="1">
    <location>
        <begin position="240"/>
        <end position="259"/>
    </location>
</feature>